<dbReference type="GO" id="GO:0006043">
    <property type="term" value="P:glucosamine catabolic process"/>
    <property type="evidence" value="ECO:0007669"/>
    <property type="project" value="TreeGrafter"/>
</dbReference>
<dbReference type="PROSITE" id="PS01161">
    <property type="entry name" value="GLC_GALNAC_ISOMERASE"/>
    <property type="match status" value="1"/>
</dbReference>
<dbReference type="GO" id="GO:0019262">
    <property type="term" value="P:N-acetylneuraminate catabolic process"/>
    <property type="evidence" value="ECO:0007669"/>
    <property type="project" value="TreeGrafter"/>
</dbReference>
<dbReference type="Proteomes" id="UP000777438">
    <property type="component" value="Unassembled WGS sequence"/>
</dbReference>
<evidence type="ECO:0000313" key="9">
    <source>
        <dbReference type="EMBL" id="KAH6880018.1"/>
    </source>
</evidence>
<comment type="catalytic activity">
    <reaction evidence="1 6">
        <text>alpha-D-glucosamine 6-phosphate + H2O = beta-D-fructose 6-phosphate + NH4(+)</text>
        <dbReference type="Rhea" id="RHEA:12172"/>
        <dbReference type="ChEBI" id="CHEBI:15377"/>
        <dbReference type="ChEBI" id="CHEBI:28938"/>
        <dbReference type="ChEBI" id="CHEBI:57634"/>
        <dbReference type="ChEBI" id="CHEBI:75989"/>
        <dbReference type="EC" id="3.5.99.6"/>
    </reaction>
</comment>
<dbReference type="HAMAP" id="MF_01241">
    <property type="entry name" value="GlcN6P_deamin"/>
    <property type="match status" value="1"/>
</dbReference>
<comment type="similarity">
    <text evidence="2 6">Belongs to the glucosamine/galactosamine-6-phosphate isomerase family.</text>
</comment>
<proteinExistence type="inferred from homology"/>
<dbReference type="NCBIfam" id="TIGR00502">
    <property type="entry name" value="nagB"/>
    <property type="match status" value="1"/>
</dbReference>
<keyword evidence="10" id="KW-1185">Reference proteome</keyword>
<dbReference type="GO" id="GO:0005975">
    <property type="term" value="P:carbohydrate metabolic process"/>
    <property type="evidence" value="ECO:0007669"/>
    <property type="project" value="InterPro"/>
</dbReference>
<comment type="caution">
    <text evidence="9">The sequence shown here is derived from an EMBL/GenBank/DDBJ whole genome shotgun (WGS) entry which is preliminary data.</text>
</comment>
<name>A0A9P9AHD1_9HYPO</name>
<evidence type="ECO:0000256" key="1">
    <source>
        <dbReference type="ARBA" id="ARBA00000644"/>
    </source>
</evidence>
<evidence type="ECO:0000256" key="6">
    <source>
        <dbReference type="RuleBase" id="RU361197"/>
    </source>
</evidence>
<dbReference type="AlphaFoldDB" id="A0A9P9AHD1"/>
<dbReference type="Gene3D" id="3.40.50.1360">
    <property type="match status" value="1"/>
</dbReference>
<comment type="function">
    <text evidence="5">Catalyzes the reversible conversion of alpha-D-glucosamine 6-phosphate (GlcN-6P) into beta-D-fructose 6-phosphate (Fru-6P) and ammonium ion, a regulatory reaction step in de novo uridine diphosphate-N-acetyl-alpha-D-glucosamine (UDP-GlcNAc) biosynthesis via hexosamine pathway.</text>
</comment>
<dbReference type="GO" id="GO:0005829">
    <property type="term" value="C:cytosol"/>
    <property type="evidence" value="ECO:0007669"/>
    <property type="project" value="UniProtKB-ARBA"/>
</dbReference>
<evidence type="ECO:0000256" key="5">
    <source>
        <dbReference type="ARBA" id="ARBA00049961"/>
    </source>
</evidence>
<accession>A0A9P9AHD1</accession>
<feature type="domain" description="Glucosamine/galactosamine-6-phosphate isomerase" evidence="8">
    <location>
        <begin position="11"/>
        <end position="223"/>
    </location>
</feature>
<feature type="region of interest" description="Disordered" evidence="7">
    <location>
        <begin position="273"/>
        <end position="295"/>
    </location>
</feature>
<dbReference type="FunFam" id="3.40.50.1360:FF:000002">
    <property type="entry name" value="Glucosamine-6-phosphate deaminase"/>
    <property type="match status" value="1"/>
</dbReference>
<dbReference type="EC" id="3.5.99.6" evidence="6"/>
<dbReference type="GO" id="GO:0006046">
    <property type="term" value="P:N-acetylglucosamine catabolic process"/>
    <property type="evidence" value="ECO:0007669"/>
    <property type="project" value="TreeGrafter"/>
</dbReference>
<dbReference type="InterPro" id="IPR018321">
    <property type="entry name" value="Glucosamine6P_isomerase_CS"/>
</dbReference>
<dbReference type="InterPro" id="IPR004547">
    <property type="entry name" value="Glucosamine6P_isomerase"/>
</dbReference>
<dbReference type="GO" id="GO:0042802">
    <property type="term" value="F:identical protein binding"/>
    <property type="evidence" value="ECO:0007669"/>
    <property type="project" value="TreeGrafter"/>
</dbReference>
<dbReference type="OrthoDB" id="7663298at2759"/>
<dbReference type="GO" id="GO:0016853">
    <property type="term" value="F:isomerase activity"/>
    <property type="evidence" value="ECO:0007669"/>
    <property type="project" value="UniProtKB-KW"/>
</dbReference>
<gene>
    <name evidence="9" type="ORF">B0T10DRAFT_609637</name>
</gene>
<dbReference type="PANTHER" id="PTHR11280:SF5">
    <property type="entry name" value="GLUCOSAMINE-6-PHOSPHATE ISOMERASE"/>
    <property type="match status" value="1"/>
</dbReference>
<dbReference type="InterPro" id="IPR037171">
    <property type="entry name" value="NagB/RpiA_transferase-like"/>
</dbReference>
<dbReference type="PANTHER" id="PTHR11280">
    <property type="entry name" value="GLUCOSAMINE-6-PHOSPHATE ISOMERASE"/>
    <property type="match status" value="1"/>
</dbReference>
<protein>
    <recommendedName>
        <fullName evidence="6">Glucosamine-6-phosphate isomerase</fullName>
        <ecNumber evidence="6">3.5.99.6</ecNumber>
    </recommendedName>
    <alternativeName>
        <fullName evidence="6">Glucosamine-6-phosphate isomerase</fullName>
    </alternativeName>
</protein>
<evidence type="ECO:0000259" key="8">
    <source>
        <dbReference type="Pfam" id="PF01182"/>
    </source>
</evidence>
<evidence type="ECO:0000256" key="3">
    <source>
        <dbReference type="ARBA" id="ARBA00022801"/>
    </source>
</evidence>
<evidence type="ECO:0000256" key="4">
    <source>
        <dbReference type="ARBA" id="ARBA00023277"/>
    </source>
</evidence>
<evidence type="ECO:0000256" key="7">
    <source>
        <dbReference type="SAM" id="MobiDB-lite"/>
    </source>
</evidence>
<organism evidence="9 10">
    <name type="scientific">Thelonectria olida</name>
    <dbReference type="NCBI Taxonomy" id="1576542"/>
    <lineage>
        <taxon>Eukaryota</taxon>
        <taxon>Fungi</taxon>
        <taxon>Dikarya</taxon>
        <taxon>Ascomycota</taxon>
        <taxon>Pezizomycotina</taxon>
        <taxon>Sordariomycetes</taxon>
        <taxon>Hypocreomycetidae</taxon>
        <taxon>Hypocreales</taxon>
        <taxon>Nectriaceae</taxon>
        <taxon>Thelonectria</taxon>
    </lineage>
</organism>
<reference evidence="9 10" key="1">
    <citation type="journal article" date="2021" name="Nat. Commun.">
        <title>Genetic determinants of endophytism in the Arabidopsis root mycobiome.</title>
        <authorList>
            <person name="Mesny F."/>
            <person name="Miyauchi S."/>
            <person name="Thiergart T."/>
            <person name="Pickel B."/>
            <person name="Atanasova L."/>
            <person name="Karlsson M."/>
            <person name="Huettel B."/>
            <person name="Barry K.W."/>
            <person name="Haridas S."/>
            <person name="Chen C."/>
            <person name="Bauer D."/>
            <person name="Andreopoulos W."/>
            <person name="Pangilinan J."/>
            <person name="LaButti K."/>
            <person name="Riley R."/>
            <person name="Lipzen A."/>
            <person name="Clum A."/>
            <person name="Drula E."/>
            <person name="Henrissat B."/>
            <person name="Kohler A."/>
            <person name="Grigoriev I.V."/>
            <person name="Martin F.M."/>
            <person name="Hacquard S."/>
        </authorList>
    </citation>
    <scope>NUCLEOTIDE SEQUENCE [LARGE SCALE GENOMIC DNA]</scope>
    <source>
        <strain evidence="9 10">MPI-CAGE-CH-0241</strain>
    </source>
</reference>
<dbReference type="Pfam" id="PF01182">
    <property type="entry name" value="Glucosamine_iso"/>
    <property type="match status" value="1"/>
</dbReference>
<dbReference type="CDD" id="cd01399">
    <property type="entry name" value="GlcN6P_deaminase"/>
    <property type="match status" value="1"/>
</dbReference>
<keyword evidence="3 6" id="KW-0378">Hydrolase</keyword>
<dbReference type="InterPro" id="IPR006148">
    <property type="entry name" value="Glc/Gal-6P_isomerase"/>
</dbReference>
<keyword evidence="4 6" id="KW-0119">Carbohydrate metabolism</keyword>
<dbReference type="GO" id="GO:0004342">
    <property type="term" value="F:glucosamine-6-phosphate deaminase activity"/>
    <property type="evidence" value="ECO:0007669"/>
    <property type="project" value="UniProtKB-UniRule"/>
</dbReference>
<dbReference type="EMBL" id="JAGPYM010000027">
    <property type="protein sequence ID" value="KAH6880018.1"/>
    <property type="molecule type" value="Genomic_DNA"/>
</dbReference>
<keyword evidence="9" id="KW-0413">Isomerase</keyword>
<evidence type="ECO:0000256" key="2">
    <source>
        <dbReference type="ARBA" id="ARBA00005526"/>
    </source>
</evidence>
<sequence length="310" mass="34253">MRLVVRDGPEAAASYISDYIIDRINIFRPTATKPFVLGLPTGSSPLSIYRNLVSAYRIGRVSFIHVVTFNMDEYVGLPRSHPESYFSFMHTNFFDHVDIPVANINMLDGNATDLQAECERYEQRIQAVGGVDLFLGGVGSDGHIAFNEPGSSLASVTRVKTLTHDTLLANSRFFDGNIRRVPTKALTVGVKTIMDAREVLVIATGTSKAIAVKKSVEEGINHMWTLSCLQMHQCSMIVVDEDATMELQVKTVRYFKSIESPLKNLGKTTLAPLQTTSPVLRPQTPLGKRPLDEDMELTPDSMCSRIAGFP</sequence>
<evidence type="ECO:0000313" key="10">
    <source>
        <dbReference type="Proteomes" id="UP000777438"/>
    </source>
</evidence>
<dbReference type="SUPFAM" id="SSF100950">
    <property type="entry name" value="NagB/RpiA/CoA transferase-like"/>
    <property type="match status" value="1"/>
</dbReference>